<dbReference type="GO" id="GO:0050661">
    <property type="term" value="F:NADP binding"/>
    <property type="evidence" value="ECO:0007669"/>
    <property type="project" value="InterPro"/>
</dbReference>
<evidence type="ECO:0000256" key="3">
    <source>
        <dbReference type="ARBA" id="ARBA00022630"/>
    </source>
</evidence>
<name>A0A024Q8A7_9BACI</name>
<proteinExistence type="inferred from homology"/>
<keyword evidence="9" id="KW-1185">Reference proteome</keyword>
<evidence type="ECO:0000256" key="1">
    <source>
        <dbReference type="ARBA" id="ARBA00001974"/>
    </source>
</evidence>
<dbReference type="EMBL" id="CCDP010000001">
    <property type="protein sequence ID" value="CDQ38472.1"/>
    <property type="molecule type" value="Genomic_DNA"/>
</dbReference>
<evidence type="ECO:0000256" key="6">
    <source>
        <dbReference type="ARBA" id="ARBA00023002"/>
    </source>
</evidence>
<dbReference type="STRING" id="1462526.BN990_00742"/>
<keyword evidence="6" id="KW-0560">Oxidoreductase</keyword>
<dbReference type="Pfam" id="PF00743">
    <property type="entry name" value="FMO-like"/>
    <property type="match status" value="1"/>
</dbReference>
<dbReference type="RefSeq" id="WP_038242450.1">
    <property type="nucleotide sequence ID" value="NZ_BNER01000001.1"/>
</dbReference>
<keyword evidence="4" id="KW-0274">FAD</keyword>
<dbReference type="PANTHER" id="PTHR43098">
    <property type="entry name" value="L-ORNITHINE N(5)-MONOOXYGENASE-RELATED"/>
    <property type="match status" value="1"/>
</dbReference>
<dbReference type="SUPFAM" id="SSF51905">
    <property type="entry name" value="FAD/NAD(P)-binding domain"/>
    <property type="match status" value="2"/>
</dbReference>
<comment type="cofactor">
    <cofactor evidence="1">
        <name>FAD</name>
        <dbReference type="ChEBI" id="CHEBI:57692"/>
    </cofactor>
</comment>
<evidence type="ECO:0000256" key="7">
    <source>
        <dbReference type="ARBA" id="ARBA00023033"/>
    </source>
</evidence>
<keyword evidence="5" id="KW-0521">NADP</keyword>
<reference evidence="9" key="2">
    <citation type="submission" date="2014-05" db="EMBL/GenBank/DDBJ databases">
        <title>Draft genome sequence of Virgibacillus massiliensis Vm-5.</title>
        <authorList>
            <person name="Khelaifia S."/>
            <person name="Croce O."/>
            <person name="Lagier J.C."/>
            <person name="Raoult D."/>
        </authorList>
    </citation>
    <scope>NUCLEOTIDE SEQUENCE [LARGE SCALE GENOMIC DNA]</scope>
    <source>
        <strain evidence="9">Vm-5</strain>
    </source>
</reference>
<evidence type="ECO:0000256" key="2">
    <source>
        <dbReference type="ARBA" id="ARBA00010139"/>
    </source>
</evidence>
<dbReference type="InterPro" id="IPR050775">
    <property type="entry name" value="FAD-binding_Monooxygenases"/>
</dbReference>
<comment type="similarity">
    <text evidence="2">Belongs to the FAD-binding monooxygenase family.</text>
</comment>
<evidence type="ECO:0000313" key="9">
    <source>
        <dbReference type="Proteomes" id="UP000028875"/>
    </source>
</evidence>
<keyword evidence="3" id="KW-0285">Flavoprotein</keyword>
<protein>
    <submittedName>
        <fullName evidence="8">Phenylacetone monooxygenase</fullName>
    </submittedName>
</protein>
<dbReference type="PANTHER" id="PTHR43098:SF3">
    <property type="entry name" value="L-ORNITHINE N(5)-MONOOXYGENASE-RELATED"/>
    <property type="match status" value="1"/>
</dbReference>
<dbReference type="Proteomes" id="UP000028875">
    <property type="component" value="Unassembled WGS sequence"/>
</dbReference>
<dbReference type="eggNOG" id="COG2072">
    <property type="taxonomic scope" value="Bacteria"/>
</dbReference>
<dbReference type="Gene3D" id="3.50.50.60">
    <property type="entry name" value="FAD/NAD(P)-binding domain"/>
    <property type="match status" value="2"/>
</dbReference>
<sequence length="539" mass="61494">MKDKQRDHLTPDFDAIVIGAGFSGLYMLHRLRKAGYRTQVYEAGADVGGVWYWNRYPGARCDSESMYYNYTFSKELYKEWTWTDRFPQQEEILHYLNYVADKFNLRKGIQFNTRVTAAHYNEEQQLWHIYTDDDSHVTTTFFISGAGCLSTKNVPNFKGLEHFKGAWYHTGNWPHENVDFTGKRVGVIGTGSSGIQAIPVIAKEADHLTVFQRTPQYTVPAKNHPLDPEIIKEAKANYHQIKRELPESINGVLTKVSRHSALKDDPEERQRVYEEAWQEGGFSFPLVYKDLTSNEASNETAASFIRQKIEQIVEDPETAKKLQPDHYYGTKRPNLDDHYYQTFNRDNVTLADVNEDPIAEITSKGIRTTSSDFPLDVIVFATGFDGMTGSLFKIDIRGRKGVALKEKWEDGGQVRTYLGLATADFPNFFMITGPESPSVLVNMPTAIEQHVEWIAGCLEYMQKHGKTTVEANPSAEKMWSKHSREIADKTLFPKTDSWYTGANIPGKPRSFLIYLGGFEAYTQICHDVAAKYYDGFTMS</sequence>
<evidence type="ECO:0000313" key="8">
    <source>
        <dbReference type="EMBL" id="CDQ38472.1"/>
    </source>
</evidence>
<dbReference type="AlphaFoldDB" id="A0A024Q8A7"/>
<organism evidence="8 9">
    <name type="scientific">Virgibacillus massiliensis</name>
    <dbReference type="NCBI Taxonomy" id="1462526"/>
    <lineage>
        <taxon>Bacteria</taxon>
        <taxon>Bacillati</taxon>
        <taxon>Bacillota</taxon>
        <taxon>Bacilli</taxon>
        <taxon>Bacillales</taxon>
        <taxon>Bacillaceae</taxon>
        <taxon>Virgibacillus</taxon>
    </lineage>
</organism>
<dbReference type="GO" id="GO:0050660">
    <property type="term" value="F:flavin adenine dinucleotide binding"/>
    <property type="evidence" value="ECO:0007669"/>
    <property type="project" value="InterPro"/>
</dbReference>
<evidence type="ECO:0000256" key="5">
    <source>
        <dbReference type="ARBA" id="ARBA00022857"/>
    </source>
</evidence>
<reference evidence="8 9" key="1">
    <citation type="submission" date="2014-03" db="EMBL/GenBank/DDBJ databases">
        <authorList>
            <person name="Urmite Genomes U."/>
        </authorList>
    </citation>
    <scope>NUCLEOTIDE SEQUENCE [LARGE SCALE GENOMIC DNA]</scope>
    <source>
        <strain evidence="8 9">Vm-5</strain>
    </source>
</reference>
<accession>A0A024Q8A7</accession>
<dbReference type="OrthoDB" id="9778740at2"/>
<comment type="caution">
    <text evidence="8">The sequence shown here is derived from an EMBL/GenBank/DDBJ whole genome shotgun (WGS) entry which is preliminary data.</text>
</comment>
<dbReference type="InterPro" id="IPR036188">
    <property type="entry name" value="FAD/NAD-bd_sf"/>
</dbReference>
<dbReference type="InterPro" id="IPR020946">
    <property type="entry name" value="Flavin_mOase-like"/>
</dbReference>
<gene>
    <name evidence="8" type="primary">pamO</name>
    <name evidence="8" type="ORF">BN990_00742</name>
</gene>
<keyword evidence="7 8" id="KW-0503">Monooxygenase</keyword>
<dbReference type="GO" id="GO:0004499">
    <property type="term" value="F:N,N-dimethylaniline monooxygenase activity"/>
    <property type="evidence" value="ECO:0007669"/>
    <property type="project" value="InterPro"/>
</dbReference>
<evidence type="ECO:0000256" key="4">
    <source>
        <dbReference type="ARBA" id="ARBA00022827"/>
    </source>
</evidence>